<dbReference type="RefSeq" id="WP_379791910.1">
    <property type="nucleotide sequence ID" value="NZ_JBHSQB010000007.1"/>
</dbReference>
<evidence type="ECO:0000313" key="1">
    <source>
        <dbReference type="EMBL" id="MFC6097031.1"/>
    </source>
</evidence>
<accession>A0ABW1PQ20</accession>
<reference evidence="2" key="1">
    <citation type="journal article" date="2019" name="Int. J. Syst. Evol. Microbiol.">
        <title>The Global Catalogue of Microorganisms (GCM) 10K type strain sequencing project: providing services to taxonomists for standard genome sequencing and annotation.</title>
        <authorList>
            <consortium name="The Broad Institute Genomics Platform"/>
            <consortium name="The Broad Institute Genome Sequencing Center for Infectious Disease"/>
            <person name="Wu L."/>
            <person name="Ma J."/>
        </authorList>
    </citation>
    <scope>NUCLEOTIDE SEQUENCE [LARGE SCALE GENOMIC DNA]</scope>
    <source>
        <strain evidence="2">CCUG 49679</strain>
    </source>
</reference>
<evidence type="ECO:0008006" key="3">
    <source>
        <dbReference type="Google" id="ProtNLM"/>
    </source>
</evidence>
<protein>
    <recommendedName>
        <fullName evidence="3">Universal stress protein family protein</fullName>
    </recommendedName>
</protein>
<evidence type="ECO:0000313" key="2">
    <source>
        <dbReference type="Proteomes" id="UP001596287"/>
    </source>
</evidence>
<proteinExistence type="predicted"/>
<keyword evidence="2" id="KW-1185">Reference proteome</keyword>
<dbReference type="Proteomes" id="UP001596287">
    <property type="component" value="Unassembled WGS sequence"/>
</dbReference>
<sequence length="241" mass="27341">MKNILIPTTLQADTINAVKTAIKQSKGKNCHVILLQISDVPDTDSSAFFLRSIKTQLTVSQKNILESSRNLVAVSQNCTFKIQHQYGVSAPLTRNLLDHLHVGLIILTPSYKNAEKKIHKQFLQILGNCKCPILHLNSNFEEQELNKAMYLEQTKSKLQAEDLQQLMQGQFDFRIVSQAKIFEDQTVEEINPQLSEAISKNQINLLIQTRKPEKIKLSKKDKSNINESLGLPVLSLYEEMV</sequence>
<name>A0ABW1PQ20_9FLAO</name>
<dbReference type="EMBL" id="JBHSQB010000007">
    <property type="protein sequence ID" value="MFC6097031.1"/>
    <property type="molecule type" value="Genomic_DNA"/>
</dbReference>
<comment type="caution">
    <text evidence="1">The sequence shown here is derived from an EMBL/GenBank/DDBJ whole genome shotgun (WGS) entry which is preliminary data.</text>
</comment>
<organism evidence="1 2">
    <name type="scientific">Flavobacterium qiangtangense</name>
    <dbReference type="NCBI Taxonomy" id="1442595"/>
    <lineage>
        <taxon>Bacteria</taxon>
        <taxon>Pseudomonadati</taxon>
        <taxon>Bacteroidota</taxon>
        <taxon>Flavobacteriia</taxon>
        <taxon>Flavobacteriales</taxon>
        <taxon>Flavobacteriaceae</taxon>
        <taxon>Flavobacterium</taxon>
    </lineage>
</organism>
<gene>
    <name evidence="1" type="ORF">ACFPVY_10285</name>
</gene>